<dbReference type="EMBL" id="KV442028">
    <property type="protein sequence ID" value="OAQ31767.1"/>
    <property type="molecule type" value="Genomic_DNA"/>
</dbReference>
<reference evidence="1 2" key="1">
    <citation type="submission" date="2016-05" db="EMBL/GenBank/DDBJ databases">
        <title>Genome sequencing reveals origins of a unique bacterial endosymbiosis in the earliest lineages of terrestrial Fungi.</title>
        <authorList>
            <consortium name="DOE Joint Genome Institute"/>
            <person name="Uehling J."/>
            <person name="Gryganskyi A."/>
            <person name="Hameed K."/>
            <person name="Tschaplinski T."/>
            <person name="Misztal P."/>
            <person name="Wu S."/>
            <person name="Desiro A."/>
            <person name="Vande Pol N."/>
            <person name="Du Z.-Y."/>
            <person name="Zienkiewicz A."/>
            <person name="Zienkiewicz K."/>
            <person name="Morin E."/>
            <person name="Tisserant E."/>
            <person name="Splivallo R."/>
            <person name="Hainaut M."/>
            <person name="Henrissat B."/>
            <person name="Ohm R."/>
            <person name="Kuo A."/>
            <person name="Yan J."/>
            <person name="Lipzen A."/>
            <person name="Nolan M."/>
            <person name="Labutti K."/>
            <person name="Barry K."/>
            <person name="Goldstein A."/>
            <person name="Labbe J."/>
            <person name="Schadt C."/>
            <person name="Tuskan G."/>
            <person name="Grigoriev I."/>
            <person name="Martin F."/>
            <person name="Vilgalys R."/>
            <person name="Bonito G."/>
        </authorList>
    </citation>
    <scope>NUCLEOTIDE SEQUENCE [LARGE SCALE GENOMIC DNA]</scope>
    <source>
        <strain evidence="1 2">AG-77</strain>
    </source>
</reference>
<gene>
    <name evidence="1" type="ORF">K457DRAFT_17079</name>
</gene>
<dbReference type="AlphaFoldDB" id="A0A197K2B1"/>
<evidence type="ECO:0000313" key="1">
    <source>
        <dbReference type="EMBL" id="OAQ31767.1"/>
    </source>
</evidence>
<evidence type="ECO:0000313" key="2">
    <source>
        <dbReference type="Proteomes" id="UP000078512"/>
    </source>
</evidence>
<organism evidence="1 2">
    <name type="scientific">Linnemannia elongata AG-77</name>
    <dbReference type="NCBI Taxonomy" id="1314771"/>
    <lineage>
        <taxon>Eukaryota</taxon>
        <taxon>Fungi</taxon>
        <taxon>Fungi incertae sedis</taxon>
        <taxon>Mucoromycota</taxon>
        <taxon>Mortierellomycotina</taxon>
        <taxon>Mortierellomycetes</taxon>
        <taxon>Mortierellales</taxon>
        <taxon>Mortierellaceae</taxon>
        <taxon>Linnemannia</taxon>
    </lineage>
</organism>
<proteinExistence type="predicted"/>
<dbReference type="Proteomes" id="UP000078512">
    <property type="component" value="Unassembled WGS sequence"/>
</dbReference>
<name>A0A197K2B1_9FUNG</name>
<keyword evidence="2" id="KW-1185">Reference proteome</keyword>
<accession>A0A197K2B1</accession>
<sequence length="243" mass="27767">MHRWRLPLGQKSQGAGPTSNFDSNYIEALGRHSAVKFGPGRITSVYFCQKETLETCDTTLSLSAVLSYLSFLTKCIHLVAIPHLAEYAENRSPGSRQDTLAELKGDIEGRKEVFAIGLLHSTVRKAQADRIFARENNFQRRGVVVNIPEIPQERMTLGGLGRRKQAVTETGTRRPYQWITAVMILVQIKFDKRAFYYYARCKECSAEFVGQDKRPHKRLANKNTDKKCFTIARNFFYPHDLFT</sequence>
<protein>
    <submittedName>
        <fullName evidence="1">Uncharacterized protein</fullName>
    </submittedName>
</protein>